<name>A0A9Q0EY13_9TELE</name>
<dbReference type="InterPro" id="IPR036116">
    <property type="entry name" value="FN3_sf"/>
</dbReference>
<gene>
    <name evidence="3" type="ORF">NHX12_018323</name>
</gene>
<dbReference type="InterPro" id="IPR036179">
    <property type="entry name" value="Ig-like_dom_sf"/>
</dbReference>
<dbReference type="InterPro" id="IPR007110">
    <property type="entry name" value="Ig-like_dom"/>
</dbReference>
<feature type="domain" description="Ig-like" evidence="2">
    <location>
        <begin position="82"/>
        <end position="160"/>
    </location>
</feature>
<dbReference type="SUPFAM" id="SSF48726">
    <property type="entry name" value="Immunoglobulin"/>
    <property type="match status" value="1"/>
</dbReference>
<dbReference type="Gene3D" id="2.60.40.10">
    <property type="entry name" value="Immunoglobulins"/>
    <property type="match status" value="1"/>
</dbReference>
<evidence type="ECO:0000313" key="3">
    <source>
        <dbReference type="EMBL" id="KAJ3614753.1"/>
    </source>
</evidence>
<proteinExistence type="predicted"/>
<keyword evidence="1" id="KW-0393">Immunoglobulin domain</keyword>
<dbReference type="Pfam" id="PF07679">
    <property type="entry name" value="I-set"/>
    <property type="match status" value="1"/>
</dbReference>
<dbReference type="EMBL" id="JANIIK010000034">
    <property type="protein sequence ID" value="KAJ3614753.1"/>
    <property type="molecule type" value="Genomic_DNA"/>
</dbReference>
<dbReference type="PROSITE" id="PS50835">
    <property type="entry name" value="IG_LIKE"/>
    <property type="match status" value="1"/>
</dbReference>
<keyword evidence="4" id="KW-1185">Reference proteome</keyword>
<evidence type="ECO:0000256" key="1">
    <source>
        <dbReference type="ARBA" id="ARBA00023319"/>
    </source>
</evidence>
<evidence type="ECO:0000259" key="2">
    <source>
        <dbReference type="PROSITE" id="PS50835"/>
    </source>
</evidence>
<organism evidence="3 4">
    <name type="scientific">Muraenolepis orangiensis</name>
    <name type="common">Patagonian moray cod</name>
    <dbReference type="NCBI Taxonomy" id="630683"/>
    <lineage>
        <taxon>Eukaryota</taxon>
        <taxon>Metazoa</taxon>
        <taxon>Chordata</taxon>
        <taxon>Craniata</taxon>
        <taxon>Vertebrata</taxon>
        <taxon>Euteleostomi</taxon>
        <taxon>Actinopterygii</taxon>
        <taxon>Neopterygii</taxon>
        <taxon>Teleostei</taxon>
        <taxon>Neoteleostei</taxon>
        <taxon>Acanthomorphata</taxon>
        <taxon>Zeiogadaria</taxon>
        <taxon>Gadariae</taxon>
        <taxon>Gadiformes</taxon>
        <taxon>Muraenolepidoidei</taxon>
        <taxon>Muraenolepididae</taxon>
        <taxon>Muraenolepis</taxon>
    </lineage>
</organism>
<protein>
    <recommendedName>
        <fullName evidence="2">Ig-like domain-containing protein</fullName>
    </recommendedName>
</protein>
<sequence>MIWKAKESKGNIDKSGYCLAKTGRQQEAASKGNCLAKTARQQEAAYKGYGLAKTARQQEAASKGYGLAKTARQLEAASKGHCLAKTARQQEAASKGNCLAKTARWHLSGTLVRTSSGRRVSVRQGSLTIGQMWSGDIGDYTCTVTSLVGNNSPSARLEVIELPHSPHSLVVQLNDSDSRSMHLSWLRPFDGNSLLLHYLLELSENSKCVCPSVCVCGKKRRGEWLWNVGEWFSMSPLEF</sequence>
<dbReference type="OrthoDB" id="8923679at2759"/>
<dbReference type="InterPro" id="IPR013098">
    <property type="entry name" value="Ig_I-set"/>
</dbReference>
<accession>A0A9Q0EY13</accession>
<reference evidence="3" key="1">
    <citation type="submission" date="2022-07" db="EMBL/GenBank/DDBJ databases">
        <title>Chromosome-level genome of Muraenolepis orangiensis.</title>
        <authorList>
            <person name="Kim J."/>
        </authorList>
    </citation>
    <scope>NUCLEOTIDE SEQUENCE</scope>
    <source>
        <strain evidence="3">KU_S4_2022</strain>
        <tissue evidence="3">Muscle</tissue>
    </source>
</reference>
<dbReference type="Proteomes" id="UP001148018">
    <property type="component" value="Unassembled WGS sequence"/>
</dbReference>
<evidence type="ECO:0000313" key="4">
    <source>
        <dbReference type="Proteomes" id="UP001148018"/>
    </source>
</evidence>
<dbReference type="InterPro" id="IPR013783">
    <property type="entry name" value="Ig-like_fold"/>
</dbReference>
<dbReference type="SUPFAM" id="SSF49265">
    <property type="entry name" value="Fibronectin type III"/>
    <property type="match status" value="1"/>
</dbReference>
<comment type="caution">
    <text evidence="3">The sequence shown here is derived from an EMBL/GenBank/DDBJ whole genome shotgun (WGS) entry which is preliminary data.</text>
</comment>
<dbReference type="AlphaFoldDB" id="A0A9Q0EY13"/>